<dbReference type="Pfam" id="PF00571">
    <property type="entry name" value="CBS"/>
    <property type="match status" value="2"/>
</dbReference>
<dbReference type="AlphaFoldDB" id="A0A9Q9ILU2"/>
<keyword evidence="1 2" id="KW-0129">CBS domain</keyword>
<dbReference type="RefSeq" id="WP_052386895.1">
    <property type="nucleotide sequence ID" value="NZ_CP073767.1"/>
</dbReference>
<keyword evidence="6" id="KW-1185">Reference proteome</keyword>
<dbReference type="InterPro" id="IPR051257">
    <property type="entry name" value="Diverse_CBS-Domain"/>
</dbReference>
<dbReference type="PANTHER" id="PTHR43080:SF29">
    <property type="entry name" value="OS02G0818000 PROTEIN"/>
    <property type="match status" value="1"/>
</dbReference>
<gene>
    <name evidence="5" type="ORF">Daura_18220</name>
</gene>
<dbReference type="EMBL" id="CP073767">
    <property type="protein sequence ID" value="UWZ57931.1"/>
    <property type="molecule type" value="Genomic_DNA"/>
</dbReference>
<dbReference type="CDD" id="cd04586">
    <property type="entry name" value="CBS_pair_BON_assoc"/>
    <property type="match status" value="1"/>
</dbReference>
<dbReference type="OrthoDB" id="2111978at2"/>
<dbReference type="Gene3D" id="3.30.1340.30">
    <property type="match status" value="1"/>
</dbReference>
<sequence length="231" mass="25359">MGRWNVADVMTIGAISVQEDTPFKEIVDLLEAHEINAVPVVDRFDRVVGVVSSADLVPKIEFAGDDDHLRLFENRHTRQARGKAHATAAGELMNAPAVTVMSTTSVVAAARIMETEELKRLPVVDDMGRLIGMVTRRDLLKVFLRTDDEIRREILTDALDGLVGAERAQLRVEVDDGVVTLLGEVDRASLVAPLIRQIERVDGVVDVVSHLSPVVDDTGDQTKGYRAPVMF</sequence>
<evidence type="ECO:0000256" key="2">
    <source>
        <dbReference type="PROSITE-ProRule" id="PRU00703"/>
    </source>
</evidence>
<dbReference type="PROSITE" id="PS50914">
    <property type="entry name" value="BON"/>
    <property type="match status" value="1"/>
</dbReference>
<evidence type="ECO:0000259" key="4">
    <source>
        <dbReference type="PROSITE" id="PS51371"/>
    </source>
</evidence>
<feature type="domain" description="CBS" evidence="4">
    <location>
        <begin position="10"/>
        <end position="67"/>
    </location>
</feature>
<organism evidence="5 6">
    <name type="scientific">Dactylosporangium aurantiacum</name>
    <dbReference type="NCBI Taxonomy" id="35754"/>
    <lineage>
        <taxon>Bacteria</taxon>
        <taxon>Bacillati</taxon>
        <taxon>Actinomycetota</taxon>
        <taxon>Actinomycetes</taxon>
        <taxon>Micromonosporales</taxon>
        <taxon>Micromonosporaceae</taxon>
        <taxon>Dactylosporangium</taxon>
    </lineage>
</organism>
<proteinExistence type="predicted"/>
<evidence type="ECO:0000259" key="3">
    <source>
        <dbReference type="PROSITE" id="PS50914"/>
    </source>
</evidence>
<feature type="domain" description="BON" evidence="3">
    <location>
        <begin position="147"/>
        <end position="215"/>
    </location>
</feature>
<dbReference type="Gene3D" id="3.10.580.10">
    <property type="entry name" value="CBS-domain"/>
    <property type="match status" value="1"/>
</dbReference>
<evidence type="ECO:0000313" key="5">
    <source>
        <dbReference type="EMBL" id="UWZ57931.1"/>
    </source>
</evidence>
<dbReference type="KEGG" id="daur:Daura_18220"/>
<dbReference type="InterPro" id="IPR046342">
    <property type="entry name" value="CBS_dom_sf"/>
</dbReference>
<dbReference type="SMART" id="SM00116">
    <property type="entry name" value="CBS"/>
    <property type="match status" value="2"/>
</dbReference>
<dbReference type="InterPro" id="IPR000644">
    <property type="entry name" value="CBS_dom"/>
</dbReference>
<dbReference type="SUPFAM" id="SSF54631">
    <property type="entry name" value="CBS-domain pair"/>
    <property type="match status" value="1"/>
</dbReference>
<protein>
    <submittedName>
        <fullName evidence="5">CBS domain-containing protein</fullName>
    </submittedName>
</protein>
<evidence type="ECO:0000313" key="6">
    <source>
        <dbReference type="Proteomes" id="UP001058003"/>
    </source>
</evidence>
<name>A0A9Q9ILU2_9ACTN</name>
<reference evidence="5" key="1">
    <citation type="submission" date="2021-04" db="EMBL/GenBank/DDBJ databases">
        <title>Dactylosporangium aurantiacum NRRL B-8018 full assembly.</title>
        <authorList>
            <person name="Hartkoorn R.C."/>
            <person name="Beaudoing E."/>
            <person name="Hot D."/>
        </authorList>
    </citation>
    <scope>NUCLEOTIDE SEQUENCE</scope>
    <source>
        <strain evidence="5">NRRL B-8018</strain>
    </source>
</reference>
<dbReference type="Pfam" id="PF04972">
    <property type="entry name" value="BON"/>
    <property type="match status" value="1"/>
</dbReference>
<accession>A0A9Q9ILU2</accession>
<dbReference type="PANTHER" id="PTHR43080">
    <property type="entry name" value="CBS DOMAIN-CONTAINING PROTEIN CBSX3, MITOCHONDRIAL"/>
    <property type="match status" value="1"/>
</dbReference>
<dbReference type="PROSITE" id="PS51371">
    <property type="entry name" value="CBS"/>
    <property type="match status" value="2"/>
</dbReference>
<dbReference type="InterPro" id="IPR017080">
    <property type="entry name" value="UCP036990_CBS_BON"/>
</dbReference>
<dbReference type="Proteomes" id="UP001058003">
    <property type="component" value="Chromosome"/>
</dbReference>
<dbReference type="PIRSF" id="PIRSF036990">
    <property type="entry name" value="UCP036990_CBS_BON"/>
    <property type="match status" value="1"/>
</dbReference>
<evidence type="ECO:0000256" key="1">
    <source>
        <dbReference type="ARBA" id="ARBA00023122"/>
    </source>
</evidence>
<feature type="domain" description="CBS" evidence="4">
    <location>
        <begin position="93"/>
        <end position="149"/>
    </location>
</feature>
<dbReference type="InterPro" id="IPR007055">
    <property type="entry name" value="BON_dom"/>
</dbReference>